<feature type="region of interest" description="Disordered" evidence="1">
    <location>
        <begin position="247"/>
        <end position="333"/>
    </location>
</feature>
<feature type="compositionally biased region" description="Basic and acidic residues" evidence="1">
    <location>
        <begin position="717"/>
        <end position="728"/>
    </location>
</feature>
<proteinExistence type="predicted"/>
<keyword evidence="5" id="KW-1185">Reference proteome</keyword>
<evidence type="ECO:0000256" key="1">
    <source>
        <dbReference type="SAM" id="MobiDB-lite"/>
    </source>
</evidence>
<dbReference type="GO" id="GO:0008270">
    <property type="term" value="F:zinc ion binding"/>
    <property type="evidence" value="ECO:0007669"/>
    <property type="project" value="InterPro"/>
</dbReference>
<feature type="domain" description="C2H2-type" evidence="2">
    <location>
        <begin position="231"/>
        <end position="255"/>
    </location>
</feature>
<feature type="compositionally biased region" description="Basic and acidic residues" evidence="1">
    <location>
        <begin position="313"/>
        <end position="325"/>
    </location>
</feature>
<gene>
    <name evidence="4" type="ORF">PVL29_003595</name>
</gene>
<dbReference type="InterPro" id="IPR013087">
    <property type="entry name" value="Znf_C2H2_type"/>
</dbReference>
<feature type="compositionally biased region" description="Polar residues" evidence="1">
    <location>
        <begin position="620"/>
        <end position="637"/>
    </location>
</feature>
<feature type="compositionally biased region" description="Basic and acidic residues" evidence="1">
    <location>
        <begin position="499"/>
        <end position="511"/>
    </location>
</feature>
<feature type="compositionally biased region" description="Polar residues" evidence="1">
    <location>
        <begin position="484"/>
        <end position="495"/>
    </location>
</feature>
<evidence type="ECO:0008006" key="6">
    <source>
        <dbReference type="Google" id="ProtNLM"/>
    </source>
</evidence>
<feature type="compositionally biased region" description="Basic and acidic residues" evidence="1">
    <location>
        <begin position="281"/>
        <end position="292"/>
    </location>
</feature>
<feature type="compositionally biased region" description="Polar residues" evidence="1">
    <location>
        <begin position="585"/>
        <end position="604"/>
    </location>
</feature>
<feature type="compositionally biased region" description="Basic and acidic residues" evidence="1">
    <location>
        <begin position="531"/>
        <end position="543"/>
    </location>
</feature>
<evidence type="ECO:0000313" key="4">
    <source>
        <dbReference type="EMBL" id="KAJ9705605.1"/>
    </source>
</evidence>
<dbReference type="SMART" id="SM00451">
    <property type="entry name" value="ZnF_U1"/>
    <property type="match status" value="9"/>
</dbReference>
<feature type="compositionally biased region" description="Basic and acidic residues" evidence="1">
    <location>
        <begin position="390"/>
        <end position="401"/>
    </location>
</feature>
<feature type="domain" description="C2H2-type" evidence="2">
    <location>
        <begin position="340"/>
        <end position="364"/>
    </location>
</feature>
<feature type="compositionally biased region" description="Polar residues" evidence="1">
    <location>
        <begin position="761"/>
        <end position="770"/>
    </location>
</feature>
<feature type="domain" description="C2H2-type" evidence="2">
    <location>
        <begin position="838"/>
        <end position="862"/>
    </location>
</feature>
<dbReference type="InterPro" id="IPR004345">
    <property type="entry name" value="TB2_DP1_HVA22"/>
</dbReference>
<dbReference type="SMART" id="SM00355">
    <property type="entry name" value="ZnF_C2H2"/>
    <property type="match status" value="9"/>
</dbReference>
<dbReference type="PANTHER" id="PTHR47487:SF8">
    <property type="entry name" value="OS08G0270900 PROTEIN"/>
    <property type="match status" value="1"/>
</dbReference>
<dbReference type="InterPro" id="IPR036236">
    <property type="entry name" value="Znf_C2H2_sf"/>
</dbReference>
<feature type="compositionally biased region" description="Polar residues" evidence="1">
    <location>
        <begin position="271"/>
        <end position="280"/>
    </location>
</feature>
<feature type="domain" description="C2H2-type" evidence="2">
    <location>
        <begin position="804"/>
        <end position="828"/>
    </location>
</feature>
<feature type="compositionally biased region" description="Polar residues" evidence="1">
    <location>
        <begin position="694"/>
        <end position="713"/>
    </location>
</feature>
<sequence length="937" mass="104130">MDFVNVLKFLAACFDLLAWPLFALGYPLCASIWVIETNSISDVRKLVTYWVLFSLISLFDNAFSELLEWIPFWPYIKLMVICWLVIPHFDGSHYVYQRLVHPCLSMDTQTVMNRHLNESKKLFHSRETFLVVADRYIKENGAEALAKLIASKLKSTKPNVEVKEIKEHAAPEKNGEQVKQTEINHGETKSNTTCIAEIKERATALMTAEIEACRDDRTPEISLHKKVQKEWACAVCLVTTQSEATLNSHLQGKRHQATSEQLKAKNEATKDNGSPSASMTKKSDQSTKEEQPKCTSNNLNSKNKGFSAASTVKKPDETKDDERQKCASSNGPNQKNNKEWACAVCHVTTQSEATLNSHLEGKRHLATSEQLKAKNQATKINGSPSASMVKKSDQSTKEEQPKCTSNNLNSKNNGISAASTVKKPDETKDDERQKCASSNGLNQKNKKVWACAVCQVTTQSEATLNSHLQGKKHQATFEQLKAKNQATKTNGSPSASMAKKSDQSTKEERPKCTSNNLNSKNNGISAASTVKKRDETKDDERQKCASSNGLNQKNKKVWACAVCQITTQSEATLNSHLQGKRHQATSEQLKAKNQATKASGSPSASMAKKSDQSAKEEQLKCTSNNLNSKNNGISAASTVKKRDETKYDERQKCASSNGPNQKNKKVWACAVCQVTTQSEATLNSHLQGKRHQATSEQLKAKNQATKTSGSPSASMAKKSDQSTKEEQLKCTSNNLNSKNNGISAASTVKKPDETKDERQKCASSNGPIQKNNKKQEKALVPETNVQDHQKNLKQTGDGMKELGSWCNICNVSCTSELDMASHLNGRRHFDRIKQLSELWCSDCNVRCNSEADMASHQNGRRHLEQLKERSGLWCSICSVSCNSEVDMDSHLNGRRHLDQIKEQLKLWCGACNLMCNSELKMASHLNQRRHLKKMRNI</sequence>
<feature type="compositionally biased region" description="Polar residues" evidence="1">
    <location>
        <begin position="512"/>
        <end position="528"/>
    </location>
</feature>
<feature type="compositionally biased region" description="Basic and acidic residues" evidence="1">
    <location>
        <begin position="608"/>
        <end position="619"/>
    </location>
</feature>
<dbReference type="AlphaFoldDB" id="A0AA39AEM0"/>
<feature type="domain" description="C2H2-type" evidence="2">
    <location>
        <begin position="558"/>
        <end position="582"/>
    </location>
</feature>
<comment type="caution">
    <text evidence="4">The sequence shown here is derived from an EMBL/GenBank/DDBJ whole genome shotgun (WGS) entry which is preliminary data.</text>
</comment>
<accession>A0AA39AEM0</accession>
<feature type="domain" description="U1-type" evidence="3">
    <location>
        <begin position="836"/>
        <end position="869"/>
    </location>
</feature>
<protein>
    <recommendedName>
        <fullName evidence="6">C2H2-type domain-containing protein</fullName>
    </recommendedName>
</protein>
<dbReference type="GO" id="GO:0003676">
    <property type="term" value="F:nucleic acid binding"/>
    <property type="evidence" value="ECO:0007669"/>
    <property type="project" value="InterPro"/>
</dbReference>
<dbReference type="InterPro" id="IPR003604">
    <property type="entry name" value="Matrin/U1-like-C_Znf_C2H2"/>
</dbReference>
<feature type="domain" description="C2H2-type" evidence="2">
    <location>
        <begin position="872"/>
        <end position="896"/>
    </location>
</feature>
<feature type="compositionally biased region" description="Basic and acidic residues" evidence="1">
    <location>
        <begin position="640"/>
        <end position="652"/>
    </location>
</feature>
<dbReference type="Proteomes" id="UP001168098">
    <property type="component" value="Unassembled WGS sequence"/>
</dbReference>
<feature type="domain" description="U1-type" evidence="3">
    <location>
        <begin position="905"/>
        <end position="937"/>
    </location>
</feature>
<feature type="domain" description="U1-type" evidence="3">
    <location>
        <begin position="664"/>
        <end position="698"/>
    </location>
</feature>
<feature type="compositionally biased region" description="Basic and acidic residues" evidence="1">
    <location>
        <begin position="773"/>
        <end position="787"/>
    </location>
</feature>
<feature type="region of interest" description="Disordered" evidence="1">
    <location>
        <begin position="683"/>
        <end position="787"/>
    </location>
</feature>
<feature type="domain" description="U1-type" evidence="3">
    <location>
        <begin position="801"/>
        <end position="835"/>
    </location>
</feature>
<name>A0AA39AEM0_VITRO</name>
<feature type="compositionally biased region" description="Polar residues" evidence="1">
    <location>
        <begin position="402"/>
        <end position="419"/>
    </location>
</feature>
<feature type="domain" description="U1-type" evidence="3">
    <location>
        <begin position="337"/>
        <end position="371"/>
    </location>
</feature>
<dbReference type="Gene3D" id="3.30.160.60">
    <property type="entry name" value="Classic Zinc Finger"/>
    <property type="match status" value="9"/>
</dbReference>
<organism evidence="4 5">
    <name type="scientific">Vitis rotundifolia</name>
    <name type="common">Muscadine grape</name>
    <dbReference type="NCBI Taxonomy" id="103349"/>
    <lineage>
        <taxon>Eukaryota</taxon>
        <taxon>Viridiplantae</taxon>
        <taxon>Streptophyta</taxon>
        <taxon>Embryophyta</taxon>
        <taxon>Tracheophyta</taxon>
        <taxon>Spermatophyta</taxon>
        <taxon>Magnoliopsida</taxon>
        <taxon>eudicotyledons</taxon>
        <taxon>Gunneridae</taxon>
        <taxon>Pentapetalae</taxon>
        <taxon>rosids</taxon>
        <taxon>Vitales</taxon>
        <taxon>Vitaceae</taxon>
        <taxon>Viteae</taxon>
        <taxon>Vitis</taxon>
    </lineage>
</organism>
<feature type="domain" description="C2H2-type" evidence="2">
    <location>
        <begin position="667"/>
        <end position="691"/>
    </location>
</feature>
<feature type="compositionally biased region" description="Polar residues" evidence="1">
    <location>
        <begin position="729"/>
        <end position="746"/>
    </location>
</feature>
<dbReference type="SUPFAM" id="SSF57667">
    <property type="entry name" value="beta-beta-alpha zinc fingers"/>
    <property type="match status" value="9"/>
</dbReference>
<reference evidence="4 5" key="1">
    <citation type="journal article" date="2023" name="BMC Biotechnol.">
        <title>Vitis rotundifolia cv Carlos genome sequencing.</title>
        <authorList>
            <person name="Huff M."/>
            <person name="Hulse-Kemp A."/>
            <person name="Scheffler B."/>
            <person name="Youngblood R."/>
            <person name="Simpson S."/>
            <person name="Babiker E."/>
            <person name="Staton M."/>
        </authorList>
    </citation>
    <scope>NUCLEOTIDE SEQUENCE [LARGE SCALE GENOMIC DNA]</scope>
    <source>
        <tissue evidence="4">Leaf</tissue>
    </source>
</reference>
<evidence type="ECO:0000259" key="2">
    <source>
        <dbReference type="SMART" id="SM00355"/>
    </source>
</evidence>
<evidence type="ECO:0000313" key="5">
    <source>
        <dbReference type="Proteomes" id="UP001168098"/>
    </source>
</evidence>
<feature type="compositionally biased region" description="Basic and acidic residues" evidence="1">
    <location>
        <begin position="422"/>
        <end position="434"/>
    </location>
</feature>
<feature type="region of interest" description="Disordered" evidence="1">
    <location>
        <begin position="484"/>
        <end position="547"/>
    </location>
</feature>
<feature type="region of interest" description="Disordered" evidence="1">
    <location>
        <begin position="574"/>
        <end position="662"/>
    </location>
</feature>
<feature type="domain" description="U1-type" evidence="3">
    <location>
        <begin position="228"/>
        <end position="262"/>
    </location>
</feature>
<feature type="domain" description="C2H2-type" evidence="2">
    <location>
        <begin position="906"/>
        <end position="930"/>
    </location>
</feature>
<dbReference type="PANTHER" id="PTHR47487">
    <property type="entry name" value="OS06G0651300 PROTEIN-RELATED"/>
    <property type="match status" value="1"/>
</dbReference>
<feature type="compositionally biased region" description="Polar residues" evidence="1">
    <location>
        <begin position="293"/>
        <end position="310"/>
    </location>
</feature>
<feature type="domain" description="U1-type" evidence="3">
    <location>
        <begin position="555"/>
        <end position="589"/>
    </location>
</feature>
<dbReference type="EMBL" id="JARBHA010000003">
    <property type="protein sequence ID" value="KAJ9705605.1"/>
    <property type="molecule type" value="Genomic_DNA"/>
</dbReference>
<evidence type="ECO:0000259" key="3">
    <source>
        <dbReference type="SMART" id="SM00451"/>
    </source>
</evidence>
<dbReference type="Pfam" id="PF12874">
    <property type="entry name" value="zf-met"/>
    <property type="match status" value="9"/>
</dbReference>
<feature type="compositionally biased region" description="Polar residues" evidence="1">
    <location>
        <begin position="374"/>
        <end position="386"/>
    </location>
</feature>
<dbReference type="Pfam" id="PF03134">
    <property type="entry name" value="TB2_DP1_HVA22"/>
    <property type="match status" value="1"/>
</dbReference>
<feature type="domain" description="U1-type" evidence="3">
    <location>
        <begin position="446"/>
        <end position="480"/>
    </location>
</feature>
<feature type="compositionally biased region" description="Basic and acidic residues" evidence="1">
    <location>
        <begin position="749"/>
        <end position="760"/>
    </location>
</feature>
<feature type="region of interest" description="Disordered" evidence="1">
    <location>
        <begin position="374"/>
        <end position="438"/>
    </location>
</feature>
<feature type="domain" description="C2H2-type" evidence="2">
    <location>
        <begin position="449"/>
        <end position="473"/>
    </location>
</feature>
<feature type="domain" description="U1-type" evidence="3">
    <location>
        <begin position="870"/>
        <end position="903"/>
    </location>
</feature>